<dbReference type="AlphaFoldDB" id="A0A239AFM3"/>
<proteinExistence type="predicted"/>
<organism evidence="2 3">
    <name type="scientific">Pseudomonas segetis</name>
    <dbReference type="NCBI Taxonomy" id="298908"/>
    <lineage>
        <taxon>Bacteria</taxon>
        <taxon>Pseudomonadati</taxon>
        <taxon>Pseudomonadota</taxon>
        <taxon>Gammaproteobacteria</taxon>
        <taxon>Pseudomonadales</taxon>
        <taxon>Pseudomonadaceae</taxon>
        <taxon>Pseudomonas</taxon>
    </lineage>
</organism>
<reference evidence="3" key="1">
    <citation type="submission" date="2017-06" db="EMBL/GenBank/DDBJ databases">
        <authorList>
            <person name="Varghese N."/>
            <person name="Submissions S."/>
        </authorList>
    </citation>
    <scope>NUCLEOTIDE SEQUENCE [LARGE SCALE GENOMIC DNA]</scope>
    <source>
        <strain evidence="3">CIP 108523</strain>
    </source>
</reference>
<accession>A0A239AFM3</accession>
<keyword evidence="1" id="KW-1133">Transmembrane helix</keyword>
<gene>
    <name evidence="2" type="ORF">SAMN05216255_1111</name>
</gene>
<dbReference type="EMBL" id="FZOG01000001">
    <property type="protein sequence ID" value="SNR93723.1"/>
    <property type="molecule type" value="Genomic_DNA"/>
</dbReference>
<evidence type="ECO:0000313" key="2">
    <source>
        <dbReference type="EMBL" id="SNR93723.1"/>
    </source>
</evidence>
<keyword evidence="1" id="KW-0812">Transmembrane</keyword>
<sequence length="81" mass="8245">MSRPKAARQASNSPEAGVSLQLLIPGALAASALFVTANALYTASIVPLFLGVIGLSAAYAIHRQALSFTQASDAHAGSNFC</sequence>
<keyword evidence="1" id="KW-0472">Membrane</keyword>
<dbReference type="Proteomes" id="UP000242915">
    <property type="component" value="Unassembled WGS sequence"/>
</dbReference>
<evidence type="ECO:0000313" key="3">
    <source>
        <dbReference type="Proteomes" id="UP000242915"/>
    </source>
</evidence>
<name>A0A239AFM3_9PSED</name>
<protein>
    <submittedName>
        <fullName evidence="2">Uncharacterized protein</fullName>
    </submittedName>
</protein>
<feature type="transmembrane region" description="Helical" evidence="1">
    <location>
        <begin position="39"/>
        <end position="61"/>
    </location>
</feature>
<keyword evidence="3" id="KW-1185">Reference proteome</keyword>
<evidence type="ECO:0000256" key="1">
    <source>
        <dbReference type="SAM" id="Phobius"/>
    </source>
</evidence>